<dbReference type="PROSITE" id="PS00028">
    <property type="entry name" value="ZINC_FINGER_C2H2_1"/>
    <property type="match status" value="2"/>
</dbReference>
<dbReference type="AlphaFoldDB" id="A0A077WZZ8"/>
<evidence type="ECO:0000259" key="9">
    <source>
        <dbReference type="PROSITE" id="PS50157"/>
    </source>
</evidence>
<dbReference type="GO" id="GO:0008270">
    <property type="term" value="F:zinc ion binding"/>
    <property type="evidence" value="ECO:0007669"/>
    <property type="project" value="UniProtKB-KW"/>
</dbReference>
<comment type="subcellular location">
    <subcellularLocation>
        <location evidence="1">Nucleus</location>
    </subcellularLocation>
</comment>
<evidence type="ECO:0000256" key="5">
    <source>
        <dbReference type="ARBA" id="ARBA00022833"/>
    </source>
</evidence>
<gene>
    <name evidence="10" type="ORF">LRAMOSA04998</name>
</gene>
<keyword evidence="2" id="KW-0479">Metal-binding</keyword>
<evidence type="ECO:0000256" key="2">
    <source>
        <dbReference type="ARBA" id="ARBA00022723"/>
    </source>
</evidence>
<dbReference type="EMBL" id="LK023368">
    <property type="protein sequence ID" value="CDS12814.1"/>
    <property type="molecule type" value="Genomic_DNA"/>
</dbReference>
<evidence type="ECO:0000256" key="3">
    <source>
        <dbReference type="ARBA" id="ARBA00022737"/>
    </source>
</evidence>
<dbReference type="InterPro" id="IPR036236">
    <property type="entry name" value="Znf_C2H2_sf"/>
</dbReference>
<organism evidence="10">
    <name type="scientific">Lichtheimia ramosa</name>
    <dbReference type="NCBI Taxonomy" id="688394"/>
    <lineage>
        <taxon>Eukaryota</taxon>
        <taxon>Fungi</taxon>
        <taxon>Fungi incertae sedis</taxon>
        <taxon>Mucoromycota</taxon>
        <taxon>Mucoromycotina</taxon>
        <taxon>Mucoromycetes</taxon>
        <taxon>Mucorales</taxon>
        <taxon>Lichtheimiaceae</taxon>
        <taxon>Lichtheimia</taxon>
    </lineage>
</organism>
<dbReference type="InterPro" id="IPR043359">
    <property type="entry name" value="GLI-like"/>
</dbReference>
<dbReference type="SUPFAM" id="SSF57667">
    <property type="entry name" value="beta-beta-alpha zinc fingers"/>
    <property type="match status" value="2"/>
</dbReference>
<evidence type="ECO:0000313" key="10">
    <source>
        <dbReference type="EMBL" id="CDS12814.1"/>
    </source>
</evidence>
<reference evidence="10" key="1">
    <citation type="journal article" date="2014" name="Genome Announc.">
        <title>De novo whole-genome sequence and genome annotation of Lichtheimia ramosa.</title>
        <authorList>
            <person name="Linde J."/>
            <person name="Schwartze V."/>
            <person name="Binder U."/>
            <person name="Lass-Florl C."/>
            <person name="Voigt K."/>
            <person name="Horn F."/>
        </authorList>
    </citation>
    <scope>NUCLEOTIDE SEQUENCE</scope>
    <source>
        <strain evidence="10">JMRC FSU:6197</strain>
    </source>
</reference>
<evidence type="ECO:0000256" key="8">
    <source>
        <dbReference type="SAM" id="MobiDB-lite"/>
    </source>
</evidence>
<dbReference type="GO" id="GO:0005634">
    <property type="term" value="C:nucleus"/>
    <property type="evidence" value="ECO:0007669"/>
    <property type="project" value="UniProtKB-SubCell"/>
</dbReference>
<dbReference type="Pfam" id="PF00096">
    <property type="entry name" value="zf-C2H2"/>
    <property type="match status" value="2"/>
</dbReference>
<dbReference type="PANTHER" id="PTHR45718">
    <property type="entry name" value="TRANSCRIPTIONAL ACTIVATOR CUBITUS INTERRUPTUS"/>
    <property type="match status" value="1"/>
</dbReference>
<protein>
    <recommendedName>
        <fullName evidence="9">C2H2-type domain-containing protein</fullName>
    </recommendedName>
</protein>
<feature type="region of interest" description="Disordered" evidence="8">
    <location>
        <begin position="128"/>
        <end position="168"/>
    </location>
</feature>
<keyword evidence="4 7" id="KW-0863">Zinc-finger</keyword>
<dbReference type="FunFam" id="3.30.160.60:FF:001732">
    <property type="entry name" value="Zgc:162936"/>
    <property type="match status" value="1"/>
</dbReference>
<name>A0A077WZZ8_9FUNG</name>
<evidence type="ECO:0000256" key="4">
    <source>
        <dbReference type="ARBA" id="ARBA00022771"/>
    </source>
</evidence>
<dbReference type="PROSITE" id="PS50157">
    <property type="entry name" value="ZINC_FINGER_C2H2_2"/>
    <property type="match status" value="3"/>
</dbReference>
<proteinExistence type="predicted"/>
<dbReference type="InterPro" id="IPR013087">
    <property type="entry name" value="Znf_C2H2_type"/>
</dbReference>
<feature type="compositionally biased region" description="Polar residues" evidence="8">
    <location>
        <begin position="154"/>
        <end position="164"/>
    </location>
</feature>
<dbReference type="GO" id="GO:0000978">
    <property type="term" value="F:RNA polymerase II cis-regulatory region sequence-specific DNA binding"/>
    <property type="evidence" value="ECO:0007669"/>
    <property type="project" value="TreeGrafter"/>
</dbReference>
<feature type="domain" description="C2H2-type" evidence="9">
    <location>
        <begin position="105"/>
        <end position="135"/>
    </location>
</feature>
<keyword evidence="5" id="KW-0862">Zinc</keyword>
<evidence type="ECO:0000256" key="7">
    <source>
        <dbReference type="PROSITE-ProRule" id="PRU00042"/>
    </source>
</evidence>
<accession>A0A077WZZ8</accession>
<dbReference type="Gene3D" id="3.30.160.60">
    <property type="entry name" value="Classic Zinc Finger"/>
    <property type="match status" value="2"/>
</dbReference>
<dbReference type="GO" id="GO:0005694">
    <property type="term" value="C:chromosome"/>
    <property type="evidence" value="ECO:0007669"/>
    <property type="project" value="UniProtKB-ARBA"/>
</dbReference>
<dbReference type="PANTHER" id="PTHR45718:SF4">
    <property type="entry name" value="TRANSCRIPTIONAL ACTIVATOR CUBITUS INTERRUPTUS"/>
    <property type="match status" value="1"/>
</dbReference>
<evidence type="ECO:0000256" key="1">
    <source>
        <dbReference type="ARBA" id="ARBA00004123"/>
    </source>
</evidence>
<keyword evidence="6" id="KW-0539">Nucleus</keyword>
<sequence length="269" mass="31072">MPTEASSPVDQATLDAVAALQQLSQDPSPSNKNDSETKLVCKWEDCGRVFPDHTSFKTHLSEDHVGWKRNEYCCQWSHCPRQNVKCHNRFTLMMHLRIHTGEKPYECPHDGCDQSFGRLDALTRHRRAEHNEEIAYPSSSSSSPVKRKRDKSSNPTASTLNELSDGSDMEQSDLDYQYEYKLAKAKLRYSLRERELLHEEWESTHRSLQRLQTERRVLLSALMTAEGIKNFVIDSADDNDDEEDDIFDDIQSAKKSLRIQQDQVESLRL</sequence>
<keyword evidence="3" id="KW-0677">Repeat</keyword>
<dbReference type="OrthoDB" id="3437960at2759"/>
<dbReference type="GO" id="GO:0045893">
    <property type="term" value="P:positive regulation of DNA-templated transcription"/>
    <property type="evidence" value="ECO:0007669"/>
    <property type="project" value="UniProtKB-ARBA"/>
</dbReference>
<feature type="domain" description="C2H2-type" evidence="9">
    <location>
        <begin position="77"/>
        <end position="104"/>
    </location>
</feature>
<dbReference type="GO" id="GO:0000981">
    <property type="term" value="F:DNA-binding transcription factor activity, RNA polymerase II-specific"/>
    <property type="evidence" value="ECO:0007669"/>
    <property type="project" value="TreeGrafter"/>
</dbReference>
<dbReference type="SMART" id="SM00355">
    <property type="entry name" value="ZnF_C2H2"/>
    <property type="match status" value="3"/>
</dbReference>
<feature type="domain" description="C2H2-type" evidence="9">
    <location>
        <begin position="39"/>
        <end position="69"/>
    </location>
</feature>
<evidence type="ECO:0000256" key="6">
    <source>
        <dbReference type="ARBA" id="ARBA00023242"/>
    </source>
</evidence>